<dbReference type="KEGG" id="tsph:KIH39_15080"/>
<accession>A0A8E6B1Q4</accession>
<proteinExistence type="predicted"/>
<dbReference type="EMBL" id="CP074694">
    <property type="protein sequence ID" value="QVL30177.1"/>
    <property type="molecule type" value="Genomic_DNA"/>
</dbReference>
<sequence length="111" mass="12620">MARCDEGYICAVCRLPVDTLPESLLYLRYLLGEVGIEVLHQHADCHIRCCPEVGQYILHRDFEPMVCAGPFAKSQFDEKFREDEEKRVTAAWTTLHEAAAKGFSLLSFIAK</sequence>
<reference evidence="1" key="1">
    <citation type="submission" date="2021-05" db="EMBL/GenBank/DDBJ databases">
        <title>Complete genome sequence of the cellulolytic planctomycete Telmatocola sphagniphila SP2T and characterization of the first cellulase from planctomycetes.</title>
        <authorList>
            <person name="Rakitin A.L."/>
            <person name="Beletsky A.V."/>
            <person name="Naumoff D.G."/>
            <person name="Kulichevskaya I.S."/>
            <person name="Mardanov A.V."/>
            <person name="Ravin N.V."/>
            <person name="Dedysh S.N."/>
        </authorList>
    </citation>
    <scope>NUCLEOTIDE SEQUENCE</scope>
    <source>
        <strain evidence="1">SP2T</strain>
    </source>
</reference>
<evidence type="ECO:0000313" key="2">
    <source>
        <dbReference type="Proteomes" id="UP000676194"/>
    </source>
</evidence>
<gene>
    <name evidence="1" type="ORF">KIH39_15080</name>
</gene>
<dbReference type="RefSeq" id="WP_213494061.1">
    <property type="nucleotide sequence ID" value="NZ_CP074694.1"/>
</dbReference>
<name>A0A8E6B1Q4_9BACT</name>
<evidence type="ECO:0000313" key="1">
    <source>
        <dbReference type="EMBL" id="QVL30177.1"/>
    </source>
</evidence>
<dbReference type="Proteomes" id="UP000676194">
    <property type="component" value="Chromosome"/>
</dbReference>
<protein>
    <submittedName>
        <fullName evidence="1">Uncharacterized protein</fullName>
    </submittedName>
</protein>
<organism evidence="1 2">
    <name type="scientific">Telmatocola sphagniphila</name>
    <dbReference type="NCBI Taxonomy" id="1123043"/>
    <lineage>
        <taxon>Bacteria</taxon>
        <taxon>Pseudomonadati</taxon>
        <taxon>Planctomycetota</taxon>
        <taxon>Planctomycetia</taxon>
        <taxon>Gemmatales</taxon>
        <taxon>Gemmataceae</taxon>
    </lineage>
</organism>
<keyword evidence="2" id="KW-1185">Reference proteome</keyword>
<dbReference type="AlphaFoldDB" id="A0A8E6B1Q4"/>